<dbReference type="InterPro" id="IPR008271">
    <property type="entry name" value="Ser/Thr_kinase_AS"/>
</dbReference>
<protein>
    <submittedName>
        <fullName evidence="5">Protein kinase</fullName>
    </submittedName>
</protein>
<dbReference type="Gene3D" id="1.10.510.10">
    <property type="entry name" value="Transferase(Phosphotransferase) domain 1"/>
    <property type="match status" value="1"/>
</dbReference>
<sequence>MIVVGDVSGSSSQEVAEALATRIGYPDGAPHLKEALDALAPGGNGNVGLGDLARKVQELHVPTALKFAKSQFYKEQQAKKSVAPLVQQPSVVSIPVVVPASNPGDIALKKLGLTCIRLLGKGGFGQVYLGEDVSKNRYAVKLAESPQEAKAEYEVMRALSHPGIPKVRRQFEASLVMDFIVGKEVKSLIPTSVGLACEVGVAVANILLYMHKAEYVHGDIKPANVMIDQKGKYLLIDYGEAKKLAGDTQARQELIAKDVRMLGNLIRRCLLGNNVGHTVPWPKRISSNLRTVIDQARKENTQTTLQWFIVTLSQYAREGMEHEGVVEEFEALYGSASGIDDDEIADKVRRRLNPTKPPSYIA</sequence>
<evidence type="ECO:0000256" key="2">
    <source>
        <dbReference type="ARBA" id="ARBA00022840"/>
    </source>
</evidence>
<gene>
    <name evidence="5" type="ORF">SYV04_04125</name>
</gene>
<accession>A0ABU5GYD5</accession>
<comment type="caution">
    <text evidence="5">The sequence shown here is derived from an EMBL/GenBank/DDBJ whole genome shotgun (WGS) entry which is preliminary data.</text>
</comment>
<proteinExistence type="predicted"/>
<keyword evidence="5" id="KW-0418">Kinase</keyword>
<evidence type="ECO:0000256" key="1">
    <source>
        <dbReference type="ARBA" id="ARBA00022741"/>
    </source>
</evidence>
<evidence type="ECO:0000313" key="6">
    <source>
        <dbReference type="Proteomes" id="UP001291309"/>
    </source>
</evidence>
<reference evidence="5 6" key="1">
    <citation type="submission" date="2023-12" db="EMBL/GenBank/DDBJ databases">
        <title>the genome sequence of Hyalangium sp. s54d21.</title>
        <authorList>
            <person name="Zhang X."/>
        </authorList>
    </citation>
    <scope>NUCLEOTIDE SEQUENCE [LARGE SCALE GENOMIC DNA]</scope>
    <source>
        <strain evidence="6">s54d21</strain>
    </source>
</reference>
<dbReference type="PANTHER" id="PTHR44167">
    <property type="entry name" value="OVARIAN-SPECIFIC SERINE/THREONINE-PROTEIN KINASE LOK-RELATED"/>
    <property type="match status" value="1"/>
</dbReference>
<dbReference type="PROSITE" id="PS50011">
    <property type="entry name" value="PROTEIN_KINASE_DOM"/>
    <property type="match status" value="1"/>
</dbReference>
<dbReference type="GO" id="GO:0016301">
    <property type="term" value="F:kinase activity"/>
    <property type="evidence" value="ECO:0007669"/>
    <property type="project" value="UniProtKB-KW"/>
</dbReference>
<dbReference type="PANTHER" id="PTHR44167:SF31">
    <property type="entry name" value="PROTEIN CBG02007"/>
    <property type="match status" value="1"/>
</dbReference>
<dbReference type="SUPFAM" id="SSF56112">
    <property type="entry name" value="Protein kinase-like (PK-like)"/>
    <property type="match status" value="1"/>
</dbReference>
<dbReference type="Pfam" id="PF00069">
    <property type="entry name" value="Pkinase"/>
    <property type="match status" value="1"/>
</dbReference>
<dbReference type="InterPro" id="IPR017441">
    <property type="entry name" value="Protein_kinase_ATP_BS"/>
</dbReference>
<keyword evidence="5" id="KW-0808">Transferase</keyword>
<dbReference type="Proteomes" id="UP001291309">
    <property type="component" value="Unassembled WGS sequence"/>
</dbReference>
<evidence type="ECO:0000313" key="5">
    <source>
        <dbReference type="EMBL" id="MDY7225552.1"/>
    </source>
</evidence>
<evidence type="ECO:0000256" key="3">
    <source>
        <dbReference type="PROSITE-ProRule" id="PRU10141"/>
    </source>
</evidence>
<dbReference type="PROSITE" id="PS00108">
    <property type="entry name" value="PROTEIN_KINASE_ST"/>
    <property type="match status" value="1"/>
</dbReference>
<dbReference type="Gene3D" id="3.30.200.20">
    <property type="entry name" value="Phosphorylase Kinase, domain 1"/>
    <property type="match status" value="1"/>
</dbReference>
<dbReference type="EMBL" id="JAXIVS010000001">
    <property type="protein sequence ID" value="MDY7225552.1"/>
    <property type="molecule type" value="Genomic_DNA"/>
</dbReference>
<organism evidence="5 6">
    <name type="scientific">Hyalangium rubrum</name>
    <dbReference type="NCBI Taxonomy" id="3103134"/>
    <lineage>
        <taxon>Bacteria</taxon>
        <taxon>Pseudomonadati</taxon>
        <taxon>Myxococcota</taxon>
        <taxon>Myxococcia</taxon>
        <taxon>Myxococcales</taxon>
        <taxon>Cystobacterineae</taxon>
        <taxon>Archangiaceae</taxon>
        <taxon>Hyalangium</taxon>
    </lineage>
</organism>
<keyword evidence="6" id="KW-1185">Reference proteome</keyword>
<keyword evidence="2 3" id="KW-0067">ATP-binding</keyword>
<dbReference type="RefSeq" id="WP_321544259.1">
    <property type="nucleotide sequence ID" value="NZ_JAXIVS010000001.1"/>
</dbReference>
<dbReference type="InterPro" id="IPR000719">
    <property type="entry name" value="Prot_kinase_dom"/>
</dbReference>
<dbReference type="SMART" id="SM00220">
    <property type="entry name" value="S_TKc"/>
    <property type="match status" value="1"/>
</dbReference>
<name>A0ABU5GYD5_9BACT</name>
<dbReference type="PROSITE" id="PS00107">
    <property type="entry name" value="PROTEIN_KINASE_ATP"/>
    <property type="match status" value="1"/>
</dbReference>
<keyword evidence="1 3" id="KW-0547">Nucleotide-binding</keyword>
<feature type="binding site" evidence="3">
    <location>
        <position position="141"/>
    </location>
    <ligand>
        <name>ATP</name>
        <dbReference type="ChEBI" id="CHEBI:30616"/>
    </ligand>
</feature>
<dbReference type="InterPro" id="IPR011009">
    <property type="entry name" value="Kinase-like_dom_sf"/>
</dbReference>
<feature type="domain" description="Protein kinase" evidence="4">
    <location>
        <begin position="113"/>
        <end position="362"/>
    </location>
</feature>
<evidence type="ECO:0000259" key="4">
    <source>
        <dbReference type="PROSITE" id="PS50011"/>
    </source>
</evidence>